<dbReference type="RefSeq" id="WP_265049028.1">
    <property type="nucleotide sequence ID" value="NZ_CP100390.1"/>
</dbReference>
<keyword evidence="1" id="KW-0808">Transferase</keyword>
<dbReference type="SUPFAM" id="SSF53335">
    <property type="entry name" value="S-adenosyl-L-methionine-dependent methyltransferases"/>
    <property type="match status" value="1"/>
</dbReference>
<keyword evidence="2" id="KW-1185">Reference proteome</keyword>
<dbReference type="GO" id="GO:0032259">
    <property type="term" value="P:methylation"/>
    <property type="evidence" value="ECO:0007669"/>
    <property type="project" value="UniProtKB-KW"/>
</dbReference>
<dbReference type="Pfam" id="PF13489">
    <property type="entry name" value="Methyltransf_23"/>
    <property type="match status" value="1"/>
</dbReference>
<accession>A0ABY6N6B9</accession>
<dbReference type="GO" id="GO:0008168">
    <property type="term" value="F:methyltransferase activity"/>
    <property type="evidence" value="ECO:0007669"/>
    <property type="project" value="UniProtKB-KW"/>
</dbReference>
<gene>
    <name evidence="1" type="ORF">NKI27_07375</name>
</gene>
<reference evidence="1" key="1">
    <citation type="submission" date="2022-06" db="EMBL/GenBank/DDBJ databases">
        <title>Alkalimarinus sp. nov., isolated from gut of a Alitta virens.</title>
        <authorList>
            <person name="Yang A.I."/>
            <person name="Shin N.-R."/>
        </authorList>
    </citation>
    <scope>NUCLEOTIDE SEQUENCE</scope>
    <source>
        <strain evidence="1">A2M4</strain>
    </source>
</reference>
<proteinExistence type="predicted"/>
<sequence length="245" mass="28212">MRDINIYQDEYKNNPFEEHLIFYRHRKTLEFLRKHHAKNILEIGCGLRPLYEYYTDFDSLVIVEPSEDFCAEVKRLKPANVILMEGVFDGALVEKLKEKFDFIVISSLLHELDNPAELVKAAISVASPETFFHINVPNAKSFHRLLALKMGLISSLYEKSERQHRYQQNTTFDLDSLTKLLKECGLIIESKGSIFIKPFTHQQMQALLDKEVFSSDLLEGLDALVSEFPDNGAEIFVNGRINEGI</sequence>
<keyword evidence="1" id="KW-0489">Methyltransferase</keyword>
<dbReference type="Proteomes" id="UP001163739">
    <property type="component" value="Chromosome"/>
</dbReference>
<name>A0ABY6N6B9_9ALTE</name>
<dbReference type="InterPro" id="IPR029063">
    <property type="entry name" value="SAM-dependent_MTases_sf"/>
</dbReference>
<dbReference type="Gene3D" id="3.40.50.150">
    <property type="entry name" value="Vaccinia Virus protein VP39"/>
    <property type="match status" value="1"/>
</dbReference>
<dbReference type="EMBL" id="CP100390">
    <property type="protein sequence ID" value="UZE97554.1"/>
    <property type="molecule type" value="Genomic_DNA"/>
</dbReference>
<protein>
    <submittedName>
        <fullName evidence="1">Class I SAM-dependent methyltransferase</fullName>
    </submittedName>
</protein>
<organism evidence="1 2">
    <name type="scientific">Alkalimarinus alittae</name>
    <dbReference type="NCBI Taxonomy" id="2961619"/>
    <lineage>
        <taxon>Bacteria</taxon>
        <taxon>Pseudomonadati</taxon>
        <taxon>Pseudomonadota</taxon>
        <taxon>Gammaproteobacteria</taxon>
        <taxon>Alteromonadales</taxon>
        <taxon>Alteromonadaceae</taxon>
        <taxon>Alkalimarinus</taxon>
    </lineage>
</organism>
<evidence type="ECO:0000313" key="2">
    <source>
        <dbReference type="Proteomes" id="UP001163739"/>
    </source>
</evidence>
<evidence type="ECO:0000313" key="1">
    <source>
        <dbReference type="EMBL" id="UZE97554.1"/>
    </source>
</evidence>